<gene>
    <name evidence="1" type="ORF">LS80_007360</name>
</gene>
<name>A0A4U8TBR3_9HELI</name>
<reference evidence="1 2" key="1">
    <citation type="journal article" date="2014" name="Genome Announc.">
        <title>Draft genome sequences of eight enterohepatic helicobacter species isolated from both laboratory and wild rodents.</title>
        <authorList>
            <person name="Sheh A."/>
            <person name="Shen Z."/>
            <person name="Fox J.G."/>
        </authorList>
    </citation>
    <scope>NUCLEOTIDE SEQUENCE [LARGE SCALE GENOMIC DNA]</scope>
    <source>
        <strain evidence="1 2">ATCC 49310</strain>
    </source>
</reference>
<dbReference type="Proteomes" id="UP000029861">
    <property type="component" value="Unassembled WGS sequence"/>
</dbReference>
<organism evidence="1 2">
    <name type="scientific">Helicobacter trogontum</name>
    <dbReference type="NCBI Taxonomy" id="50960"/>
    <lineage>
        <taxon>Bacteria</taxon>
        <taxon>Pseudomonadati</taxon>
        <taxon>Campylobacterota</taxon>
        <taxon>Epsilonproteobacteria</taxon>
        <taxon>Campylobacterales</taxon>
        <taxon>Helicobacteraceae</taxon>
        <taxon>Helicobacter</taxon>
    </lineage>
</organism>
<protein>
    <submittedName>
        <fullName evidence="1">Uncharacterized protein</fullName>
    </submittedName>
</protein>
<dbReference type="RefSeq" id="WP_034324460.1">
    <property type="nucleotide sequence ID" value="NZ_FZND01000050.1"/>
</dbReference>
<comment type="caution">
    <text evidence="1">The sequence shown here is derived from an EMBL/GenBank/DDBJ whole genome shotgun (WGS) entry which is preliminary data.</text>
</comment>
<evidence type="ECO:0000313" key="1">
    <source>
        <dbReference type="EMBL" id="TLD97104.1"/>
    </source>
</evidence>
<accession>A0A4U8TBR3</accession>
<evidence type="ECO:0000313" key="2">
    <source>
        <dbReference type="Proteomes" id="UP000029861"/>
    </source>
</evidence>
<proteinExistence type="predicted"/>
<sequence length="151" mass="18093">MKKFLNFIILSSVALLFNGCISGWGWLVPYNLQPSYHEFKEMCKLNELPLQERYTKAMEFLNNDTSKLHTYKFMNKTEGSFPVFDFSDRLRMSIYVTFKDNKPKEFVLDNVDEIEFWVKWKSYRAILERESVASYNFMWNKENIKVCGDVF</sequence>
<dbReference type="EMBL" id="JRPK02000024">
    <property type="protein sequence ID" value="TLD97104.1"/>
    <property type="molecule type" value="Genomic_DNA"/>
</dbReference>
<dbReference type="AlphaFoldDB" id="A0A4U8TBR3"/>